<evidence type="ECO:0000256" key="1">
    <source>
        <dbReference type="SAM" id="SignalP"/>
    </source>
</evidence>
<reference evidence="2" key="1">
    <citation type="submission" date="2023-03" db="EMBL/GenBank/DDBJ databases">
        <title>Lomoglobus Profundus gen. nov., sp. nov., a novel member of the phylum Verrucomicrobia, isolated from deep-marine sediment of South China Sea.</title>
        <authorList>
            <person name="Ahmad T."/>
            <person name="Ishaq S.E."/>
            <person name="Wang F."/>
        </authorList>
    </citation>
    <scope>NUCLEOTIDE SEQUENCE</scope>
    <source>
        <strain evidence="2">LMO-M01</strain>
    </source>
</reference>
<keyword evidence="1" id="KW-0732">Signal</keyword>
<keyword evidence="3" id="KW-1185">Reference proteome</keyword>
<evidence type="ECO:0000313" key="2">
    <source>
        <dbReference type="EMBL" id="WED64343.1"/>
    </source>
</evidence>
<dbReference type="RefSeq" id="WP_330930992.1">
    <property type="nucleotide sequence ID" value="NZ_CP119075.1"/>
</dbReference>
<name>A0AAE9ZXG7_9BACT</name>
<feature type="chain" id="PRO_5042086525" evidence="1">
    <location>
        <begin position="24"/>
        <end position="180"/>
    </location>
</feature>
<dbReference type="AlphaFoldDB" id="A0AAE9ZXG7"/>
<protein>
    <submittedName>
        <fullName evidence="2">Uncharacterized protein</fullName>
    </submittedName>
</protein>
<gene>
    <name evidence="2" type="ORF">PXH66_18550</name>
</gene>
<feature type="signal peptide" evidence="1">
    <location>
        <begin position="1"/>
        <end position="23"/>
    </location>
</feature>
<organism evidence="2 3">
    <name type="scientific">Synoicihabitans lomoniglobus</name>
    <dbReference type="NCBI Taxonomy" id="2909285"/>
    <lineage>
        <taxon>Bacteria</taxon>
        <taxon>Pseudomonadati</taxon>
        <taxon>Verrucomicrobiota</taxon>
        <taxon>Opitutia</taxon>
        <taxon>Opitutales</taxon>
        <taxon>Opitutaceae</taxon>
        <taxon>Synoicihabitans</taxon>
    </lineage>
</organism>
<dbReference type="EMBL" id="CP119075">
    <property type="protein sequence ID" value="WED64343.1"/>
    <property type="molecule type" value="Genomic_DNA"/>
</dbReference>
<dbReference type="KEGG" id="slom:PXH66_18550"/>
<dbReference type="Proteomes" id="UP001218638">
    <property type="component" value="Chromosome"/>
</dbReference>
<evidence type="ECO:0000313" key="3">
    <source>
        <dbReference type="Proteomes" id="UP001218638"/>
    </source>
</evidence>
<proteinExistence type="predicted"/>
<accession>A0AAE9ZXG7</accession>
<sequence>MPSLRFTSLVLTSLLGLAGTSSAQMPGRNPFNRAAPPAAEAAAVPVENAEIQFCGTFGDGDAKRFNVYNVTKQRSVWLKLGEVGPDELVVESYDADEGLVQVRQGAQSLTLGLQAARVAGGARPLATASGPATGNRIVDTVKVNPTPADERRRLEAVAAEVRRRREMRQAAAAKSGGGRR</sequence>